<dbReference type="GO" id="GO:0016791">
    <property type="term" value="F:phosphatase activity"/>
    <property type="evidence" value="ECO:0007669"/>
    <property type="project" value="TreeGrafter"/>
</dbReference>
<dbReference type="PANTHER" id="PTHR15486">
    <property type="entry name" value="ANCIENT UBIQUITOUS PROTEIN"/>
    <property type="match status" value="1"/>
</dbReference>
<dbReference type="Gramene" id="ONK76907">
    <property type="protein sequence ID" value="ONK76907"/>
    <property type="gene ID" value="A4U43_C02F1130"/>
</dbReference>
<organism evidence="9 10">
    <name type="scientific">Asparagus officinalis</name>
    <name type="common">Garden asparagus</name>
    <dbReference type="NCBI Taxonomy" id="4686"/>
    <lineage>
        <taxon>Eukaryota</taxon>
        <taxon>Viridiplantae</taxon>
        <taxon>Streptophyta</taxon>
        <taxon>Embryophyta</taxon>
        <taxon>Tracheophyta</taxon>
        <taxon>Spermatophyta</taxon>
        <taxon>Magnoliopsida</taxon>
        <taxon>Liliopsida</taxon>
        <taxon>Asparagales</taxon>
        <taxon>Asparagaceae</taxon>
        <taxon>Asparagoideae</taxon>
        <taxon>Asparagus</taxon>
    </lineage>
</organism>
<reference evidence="10" key="1">
    <citation type="journal article" date="2017" name="Nat. Commun.">
        <title>The asparagus genome sheds light on the origin and evolution of a young Y chromosome.</title>
        <authorList>
            <person name="Harkess A."/>
            <person name="Zhou J."/>
            <person name="Xu C."/>
            <person name="Bowers J.E."/>
            <person name="Van der Hulst R."/>
            <person name="Ayyampalayam S."/>
            <person name="Mercati F."/>
            <person name="Riccardi P."/>
            <person name="McKain M.R."/>
            <person name="Kakrana A."/>
            <person name="Tang H."/>
            <person name="Ray J."/>
            <person name="Groenendijk J."/>
            <person name="Arikit S."/>
            <person name="Mathioni S.M."/>
            <person name="Nakano M."/>
            <person name="Shan H."/>
            <person name="Telgmann-Rauber A."/>
            <person name="Kanno A."/>
            <person name="Yue Z."/>
            <person name="Chen H."/>
            <person name="Li W."/>
            <person name="Chen Y."/>
            <person name="Xu X."/>
            <person name="Zhang Y."/>
            <person name="Luo S."/>
            <person name="Chen H."/>
            <person name="Gao J."/>
            <person name="Mao Z."/>
            <person name="Pires J.C."/>
            <person name="Luo M."/>
            <person name="Kudrna D."/>
            <person name="Wing R.A."/>
            <person name="Meyers B.C."/>
            <person name="Yi K."/>
            <person name="Kong H."/>
            <person name="Lavrijsen P."/>
            <person name="Sunseri F."/>
            <person name="Falavigna A."/>
            <person name="Ye Y."/>
            <person name="Leebens-Mack J.H."/>
            <person name="Chen G."/>
        </authorList>
    </citation>
    <scope>NUCLEOTIDE SEQUENCE [LARGE SCALE GENOMIC DNA]</scope>
    <source>
        <strain evidence="10">cv. DH0086</strain>
    </source>
</reference>
<dbReference type="Pfam" id="PF23270">
    <property type="entry name" value="HAD_RAM2_N"/>
    <property type="match status" value="1"/>
</dbReference>
<comment type="subcellular location">
    <subcellularLocation>
        <location evidence="1">Membrane</location>
    </subcellularLocation>
</comment>
<evidence type="ECO:0000313" key="10">
    <source>
        <dbReference type="Proteomes" id="UP000243459"/>
    </source>
</evidence>
<keyword evidence="5" id="KW-1133">Transmembrane helix</keyword>
<evidence type="ECO:0000256" key="1">
    <source>
        <dbReference type="ARBA" id="ARBA00004370"/>
    </source>
</evidence>
<dbReference type="EMBL" id="CM007382">
    <property type="protein sequence ID" value="ONK76907.1"/>
    <property type="molecule type" value="Genomic_DNA"/>
</dbReference>
<dbReference type="GO" id="GO:0010143">
    <property type="term" value="P:cutin biosynthetic process"/>
    <property type="evidence" value="ECO:0007669"/>
    <property type="project" value="TreeGrafter"/>
</dbReference>
<dbReference type="Proteomes" id="UP000243459">
    <property type="component" value="Chromosome 2"/>
</dbReference>
<keyword evidence="3" id="KW-0808">Transferase</keyword>
<protein>
    <recommendedName>
        <fullName evidence="8">Glycerol-3-phosphate acyltransferase RAM2/GPAT1-8 HAD-like domain-containing protein</fullName>
    </recommendedName>
</protein>
<keyword evidence="6" id="KW-0472">Membrane</keyword>
<feature type="domain" description="Glycerol-3-phosphate acyltransferase RAM2/GPAT1-8 HAD-like" evidence="8">
    <location>
        <begin position="7"/>
        <end position="152"/>
    </location>
</feature>
<dbReference type="GO" id="GO:0016020">
    <property type="term" value="C:membrane"/>
    <property type="evidence" value="ECO:0007669"/>
    <property type="project" value="UniProtKB-SubCell"/>
</dbReference>
<evidence type="ECO:0000256" key="4">
    <source>
        <dbReference type="ARBA" id="ARBA00022692"/>
    </source>
</evidence>
<dbReference type="AlphaFoldDB" id="A0A5P1FHL0"/>
<keyword evidence="10" id="KW-1185">Reference proteome</keyword>
<evidence type="ECO:0000256" key="6">
    <source>
        <dbReference type="ARBA" id="ARBA00023136"/>
    </source>
</evidence>
<dbReference type="PANTHER" id="PTHR15486:SF54">
    <property type="entry name" value="GLYCEROL-3-PHOSPHATE ACYLTRANSFERASE 7"/>
    <property type="match status" value="1"/>
</dbReference>
<evidence type="ECO:0000256" key="2">
    <source>
        <dbReference type="ARBA" id="ARBA00007937"/>
    </source>
</evidence>
<evidence type="ECO:0000256" key="5">
    <source>
        <dbReference type="ARBA" id="ARBA00022989"/>
    </source>
</evidence>
<proteinExistence type="inferred from homology"/>
<comment type="similarity">
    <text evidence="2">Belongs to the GPAT/DAPAT family.</text>
</comment>
<dbReference type="InterPro" id="IPR056462">
    <property type="entry name" value="HAD_RAM2/GPAT1-8"/>
</dbReference>
<evidence type="ECO:0000256" key="7">
    <source>
        <dbReference type="SAM" id="MobiDB-lite"/>
    </source>
</evidence>
<name>A0A5P1FHL0_ASPOF</name>
<dbReference type="GO" id="GO:0090447">
    <property type="term" value="F:glycerol-3-phosphate 2-O-acyltransferase activity"/>
    <property type="evidence" value="ECO:0007669"/>
    <property type="project" value="TreeGrafter"/>
</dbReference>
<accession>A0A5P1FHL0</accession>
<evidence type="ECO:0000313" key="9">
    <source>
        <dbReference type="EMBL" id="ONK76907.1"/>
    </source>
</evidence>
<keyword evidence="4" id="KW-0812">Transmembrane</keyword>
<gene>
    <name evidence="9" type="ORF">A4U43_C02F1130</name>
</gene>
<feature type="compositionally biased region" description="Polar residues" evidence="7">
    <location>
        <begin position="297"/>
        <end position="311"/>
    </location>
</feature>
<evidence type="ECO:0000256" key="3">
    <source>
        <dbReference type="ARBA" id="ARBA00022679"/>
    </source>
</evidence>
<sequence length="385" mass="42182">MGSGSVVVAELEGGLLKSSDPFPYFMLVAFEASGLIRFALLLLSWPVVKFLEFFDLSDLGLRMMIFISVAGVRESEIEAVSRAVLPKFYMDDVDMEAWAVYSGYDKRVVMSKCPRVMVERFVKDHLRADEVVGGELVVNKSGVATGFIKMSTAPVMLNGDRPVAGLGRGWSGLDLCKVRRSISIWFPHLEHHTRPFTDHRKLVGAPGVRAARSPSFFHDVVASPPTDPPPPSYPPLPPIGILLASSASSPRPPPPDALHPYMVGIFGGASSSAGRAPASHRRERCAGHPLRVHHRTSWTPSSSPFGSAQASPPSPTHLPLSEILPRSPPSASARDRRSRTPPLEVELANGDLVGVPRRHHVREPFLLRLLRPLRRAHRQDSPRGR</sequence>
<feature type="region of interest" description="Disordered" evidence="7">
    <location>
        <begin position="271"/>
        <end position="345"/>
    </location>
</feature>
<evidence type="ECO:0000259" key="8">
    <source>
        <dbReference type="Pfam" id="PF23270"/>
    </source>
</evidence>